<dbReference type="CDD" id="cd00130">
    <property type="entry name" value="PAS"/>
    <property type="match status" value="3"/>
</dbReference>
<dbReference type="SUPFAM" id="SSF55785">
    <property type="entry name" value="PYP-like sensor domain (PAS domain)"/>
    <property type="match status" value="3"/>
</dbReference>
<dbReference type="InterPro" id="IPR001610">
    <property type="entry name" value="PAC"/>
</dbReference>
<feature type="domain" description="PAS" evidence="2">
    <location>
        <begin position="652"/>
        <end position="699"/>
    </location>
</feature>
<feature type="domain" description="PAC" evidence="3">
    <location>
        <begin position="604"/>
        <end position="656"/>
    </location>
</feature>
<evidence type="ECO:0000259" key="3">
    <source>
        <dbReference type="PROSITE" id="PS50113"/>
    </source>
</evidence>
<dbReference type="SMART" id="SM00086">
    <property type="entry name" value="PAC"/>
    <property type="match status" value="3"/>
</dbReference>
<evidence type="ECO:0000256" key="1">
    <source>
        <dbReference type="SAM" id="Phobius"/>
    </source>
</evidence>
<dbReference type="InterPro" id="IPR000160">
    <property type="entry name" value="GGDEF_dom"/>
</dbReference>
<evidence type="ECO:0000259" key="5">
    <source>
        <dbReference type="PROSITE" id="PS50887"/>
    </source>
</evidence>
<keyword evidence="1" id="KW-0812">Transmembrane</keyword>
<dbReference type="InterPro" id="IPR052155">
    <property type="entry name" value="Biofilm_reg_signaling"/>
</dbReference>
<keyword evidence="1" id="KW-0472">Membrane</keyword>
<dbReference type="PANTHER" id="PTHR44757:SF2">
    <property type="entry name" value="BIOFILM ARCHITECTURE MAINTENANCE PROTEIN MBAA"/>
    <property type="match status" value="1"/>
</dbReference>
<dbReference type="Pfam" id="PF13426">
    <property type="entry name" value="PAS_9"/>
    <property type="match status" value="2"/>
</dbReference>
<reference evidence="7" key="1">
    <citation type="submission" date="2017-06" db="EMBL/GenBank/DDBJ databases">
        <authorList>
            <person name="Varghese N."/>
            <person name="Submissions S."/>
        </authorList>
    </citation>
    <scope>NUCLEOTIDE SEQUENCE [LARGE SCALE GENOMIC DNA]</scope>
    <source>
        <strain evidence="7">DSM 137</strain>
    </source>
</reference>
<dbReference type="InterPro" id="IPR043128">
    <property type="entry name" value="Rev_trsase/Diguanyl_cyclase"/>
</dbReference>
<dbReference type="CDD" id="cd01949">
    <property type="entry name" value="GGDEF"/>
    <property type="match status" value="1"/>
</dbReference>
<dbReference type="CDD" id="cd01948">
    <property type="entry name" value="EAL"/>
    <property type="match status" value="1"/>
</dbReference>
<feature type="domain" description="GGDEF" evidence="5">
    <location>
        <begin position="814"/>
        <end position="953"/>
    </location>
</feature>
<dbReference type="InterPro" id="IPR029787">
    <property type="entry name" value="Nucleotide_cyclase"/>
</dbReference>
<feature type="domain" description="PAS" evidence="2">
    <location>
        <begin position="528"/>
        <end position="600"/>
    </location>
</feature>
<evidence type="ECO:0000313" key="6">
    <source>
        <dbReference type="EMBL" id="SNB56704.1"/>
    </source>
</evidence>
<dbReference type="PROSITE" id="PS50883">
    <property type="entry name" value="EAL"/>
    <property type="match status" value="1"/>
</dbReference>
<dbReference type="Gene3D" id="3.20.20.450">
    <property type="entry name" value="EAL domain"/>
    <property type="match status" value="1"/>
</dbReference>
<dbReference type="CDD" id="cd18774">
    <property type="entry name" value="PDC2_HK_sensor"/>
    <property type="match status" value="1"/>
</dbReference>
<organism evidence="6 7">
    <name type="scientific">Rhodoblastus acidophilus</name>
    <name type="common">Rhodopseudomonas acidophila</name>
    <dbReference type="NCBI Taxonomy" id="1074"/>
    <lineage>
        <taxon>Bacteria</taxon>
        <taxon>Pseudomonadati</taxon>
        <taxon>Pseudomonadota</taxon>
        <taxon>Alphaproteobacteria</taxon>
        <taxon>Hyphomicrobiales</taxon>
        <taxon>Rhodoblastaceae</taxon>
        <taxon>Rhodoblastus</taxon>
    </lineage>
</organism>
<feature type="domain" description="EAL" evidence="4">
    <location>
        <begin position="962"/>
        <end position="1215"/>
    </location>
</feature>
<dbReference type="SUPFAM" id="SSF141868">
    <property type="entry name" value="EAL domain-like"/>
    <property type="match status" value="1"/>
</dbReference>
<dbReference type="InterPro" id="IPR000014">
    <property type="entry name" value="PAS"/>
</dbReference>
<dbReference type="PANTHER" id="PTHR44757">
    <property type="entry name" value="DIGUANYLATE CYCLASE DGCP"/>
    <property type="match status" value="1"/>
</dbReference>
<evidence type="ECO:0000259" key="4">
    <source>
        <dbReference type="PROSITE" id="PS50883"/>
    </source>
</evidence>
<dbReference type="Pfam" id="PF00990">
    <property type="entry name" value="GGDEF"/>
    <property type="match status" value="1"/>
</dbReference>
<dbReference type="NCBIfam" id="TIGR00254">
    <property type="entry name" value="GGDEF"/>
    <property type="match status" value="1"/>
</dbReference>
<dbReference type="SMART" id="SM00091">
    <property type="entry name" value="PAS"/>
    <property type="match status" value="3"/>
</dbReference>
<dbReference type="NCBIfam" id="TIGR00229">
    <property type="entry name" value="sensory_box"/>
    <property type="match status" value="3"/>
</dbReference>
<dbReference type="Pfam" id="PF00563">
    <property type="entry name" value="EAL"/>
    <property type="match status" value="1"/>
</dbReference>
<dbReference type="EMBL" id="FYDG01000001">
    <property type="protein sequence ID" value="SNB56704.1"/>
    <property type="molecule type" value="Genomic_DNA"/>
</dbReference>
<keyword evidence="1" id="KW-1133">Transmembrane helix</keyword>
<protein>
    <submittedName>
        <fullName evidence="6">PAS domain S-box-containing protein/diguanylate cyclase (GGDEF) domain-containing protein</fullName>
    </submittedName>
</protein>
<dbReference type="InterPro" id="IPR035919">
    <property type="entry name" value="EAL_sf"/>
</dbReference>
<dbReference type="InterPro" id="IPR035965">
    <property type="entry name" value="PAS-like_dom_sf"/>
</dbReference>
<dbReference type="PROSITE" id="PS50112">
    <property type="entry name" value="PAS"/>
    <property type="match status" value="3"/>
</dbReference>
<feature type="domain" description="PAC" evidence="3">
    <location>
        <begin position="475"/>
        <end position="527"/>
    </location>
</feature>
<dbReference type="PROSITE" id="PS50113">
    <property type="entry name" value="PAC"/>
    <property type="match status" value="3"/>
</dbReference>
<dbReference type="Pfam" id="PF08447">
    <property type="entry name" value="PAS_3"/>
    <property type="match status" value="1"/>
</dbReference>
<feature type="transmembrane region" description="Helical" evidence="1">
    <location>
        <begin position="81"/>
        <end position="102"/>
    </location>
</feature>
<dbReference type="InterPro" id="IPR013655">
    <property type="entry name" value="PAS_fold_3"/>
</dbReference>
<gene>
    <name evidence="6" type="ORF">SAMN06265338_101520</name>
</gene>
<dbReference type="SMART" id="SM00267">
    <property type="entry name" value="GGDEF"/>
    <property type="match status" value="1"/>
</dbReference>
<feature type="domain" description="PAC" evidence="3">
    <location>
        <begin position="726"/>
        <end position="778"/>
    </location>
</feature>
<dbReference type="InterPro" id="IPR000700">
    <property type="entry name" value="PAS-assoc_C"/>
</dbReference>
<sequence length="1221" mass="133246">MTGGLALKASLIYAGGGVVYKVLSDRFLASVVDHDTFVDLQSAKGFAFIAVTAVLLFVLLQRLERRETRAAAGARGPRATALALTVASVLSLGIAGAGWLVFENMIHAMEARGLDQVRAIAQLKAGDLGRWLRAQEANAVALAASVVSHGDLVDLDMRGLDMAALQKTLSRRGADFNFVAVEIVDAAGQSYFDPSDEPHGDIVAAVEKVFVNSTPALVDLHQDSGVVGPRFGFIAPLPPGASTGSRRLALYAELAASDHLFPIVQAWPLPSATGSAFLARRDGGDVLFLSGLPRQPDAALRLRLDAAASEAPVAHFMRGEAEAMRGVDPMGTPVFAAGARTPGAGWELVASLDESEVLADKSHYARVVGLSATLAVVAVWVIAGFALQGQQLSRARAERQMQRRFQVTFEQAAVGLIHGALDGGIVRINQRAAEIFGYPRDELLAYNIRSLAAPECQAELRDNLAALRSGAQREYFAERRYRRKDGSWFDAAVSASLAPGDDGEPDYLMIVIKDITQRKAMQVALAQSEERFRMALESAREGVWEWRPDTDKAYFSPGWKAMLGYADDEIESSATAWRRVVEDKGLELFRLQFREILSGERKSFEFETRMRHRDGRWIDILSRGLPAFDASGRLERVVGADTDITQRREHEADARLARAVFVSTHEGVVVTDAARNIIMVNPAFEEITGYSEAEVRGQNPRKLKSDRHDAEFYRSVWRAIDETGVWRGEIWNRRKDGTDYPEWLTISVVRDAAGAITHYVGLFTDISRIKESEERLKFLAHHDPLTTLPNRTLLSLRLAQAVARARRRAGREAAMGAVLVLDLDRFKTVNDSLGHLAGDRLLTLIADRLKRQLRPQDTLARLGGDEFVAVLEDLRDAGEAAAIGQRLIAATAAPFALGQEREACVGLSVGVALFPGDAQDDPGAEADELIQRADSALYLVKRSGGGALCFYSEAVTVQASARLDMEAGLRRGLERGEFVLQYQPLVSLKDRAIVGVEALVRWRSPQGLIPPDQFIPLAEQTGLIVPLGEWVLREACGRMKSWLDAGADLRLLAVNLSPVQLSRVNMQERLAAILAETGLPPQKLEVEITESALADPHGEIEAKLRALKELGVRLAIDDFGAGHSSLFHLKRFPIDKLKLDRAFVEDIPRDPASMEISVAIIRLAHSLKVTALAEGVETEEQADFLAASGCALAQGYLFAKPLWEAELLERLGLGDEVRAAG</sequence>
<dbReference type="Proteomes" id="UP000198418">
    <property type="component" value="Unassembled WGS sequence"/>
</dbReference>
<feature type="domain" description="PAS" evidence="2">
    <location>
        <begin position="401"/>
        <end position="474"/>
    </location>
</feature>
<proteinExistence type="predicted"/>
<feature type="transmembrane region" description="Helical" evidence="1">
    <location>
        <begin position="43"/>
        <end position="60"/>
    </location>
</feature>
<dbReference type="AlphaFoldDB" id="A0A212QBU4"/>
<evidence type="ECO:0000259" key="2">
    <source>
        <dbReference type="PROSITE" id="PS50112"/>
    </source>
</evidence>
<dbReference type="Gene3D" id="3.30.70.270">
    <property type="match status" value="1"/>
</dbReference>
<dbReference type="PROSITE" id="PS50887">
    <property type="entry name" value="GGDEF"/>
    <property type="match status" value="1"/>
</dbReference>
<dbReference type="SMART" id="SM00052">
    <property type="entry name" value="EAL"/>
    <property type="match status" value="1"/>
</dbReference>
<accession>A0A212QBU4</accession>
<dbReference type="InterPro" id="IPR001633">
    <property type="entry name" value="EAL_dom"/>
</dbReference>
<dbReference type="Gene3D" id="3.30.450.20">
    <property type="entry name" value="PAS domain"/>
    <property type="match status" value="3"/>
</dbReference>
<name>A0A212QBU4_RHOAC</name>
<evidence type="ECO:0000313" key="7">
    <source>
        <dbReference type="Proteomes" id="UP000198418"/>
    </source>
</evidence>
<keyword evidence="7" id="KW-1185">Reference proteome</keyword>
<dbReference type="SUPFAM" id="SSF55073">
    <property type="entry name" value="Nucleotide cyclase"/>
    <property type="match status" value="1"/>
</dbReference>